<reference evidence="3 4" key="1">
    <citation type="submission" date="2018-08" db="EMBL/GenBank/DDBJ databases">
        <title>Horizontal acquisition of hydrogen conversion ability and other habitat adaptations in Hydrogenovibrio crunogenus strains.</title>
        <authorList>
            <person name="Gonnella G."/>
            <person name="Adam N."/>
            <person name="Perner M."/>
        </authorList>
    </citation>
    <scope>NUCLEOTIDE SEQUENCE [LARGE SCALE GENOMIC DNA]</scope>
    <source>
        <strain evidence="3 4">SP-41</strain>
    </source>
</reference>
<name>A0A4P7NYF7_9GAMM</name>
<dbReference type="AlphaFoldDB" id="A0A4P7NYF7"/>
<feature type="transmembrane region" description="Helical" evidence="1">
    <location>
        <begin position="6"/>
        <end position="31"/>
    </location>
</feature>
<feature type="domain" description="DUF6868" evidence="2">
    <location>
        <begin position="1"/>
        <end position="79"/>
    </location>
</feature>
<accession>A0A4P7NYF7</accession>
<keyword evidence="1" id="KW-1133">Transmembrane helix</keyword>
<dbReference type="Pfam" id="PF21742">
    <property type="entry name" value="DUF6868"/>
    <property type="match status" value="1"/>
</dbReference>
<evidence type="ECO:0000313" key="4">
    <source>
        <dbReference type="Proteomes" id="UP000296201"/>
    </source>
</evidence>
<feature type="transmembrane region" description="Helical" evidence="1">
    <location>
        <begin position="59"/>
        <end position="80"/>
    </location>
</feature>
<dbReference type="InterPro" id="IPR049220">
    <property type="entry name" value="DUF6868"/>
</dbReference>
<protein>
    <recommendedName>
        <fullName evidence="2">DUF6868 domain-containing protein</fullName>
    </recommendedName>
</protein>
<evidence type="ECO:0000256" key="1">
    <source>
        <dbReference type="SAM" id="Phobius"/>
    </source>
</evidence>
<dbReference type="Proteomes" id="UP000296201">
    <property type="component" value="Chromosome"/>
</dbReference>
<keyword evidence="1" id="KW-0812">Transmembrane</keyword>
<evidence type="ECO:0000313" key="3">
    <source>
        <dbReference type="EMBL" id="QBZ82803.1"/>
    </source>
</evidence>
<dbReference type="RefSeq" id="WP_135795476.1">
    <property type="nucleotide sequence ID" value="NZ_CP032096.1"/>
</dbReference>
<gene>
    <name evidence="3" type="ORF">GHNINEIG_00840</name>
</gene>
<organism evidence="3 4">
    <name type="scientific">Hydrogenovibrio crunogenus</name>
    <dbReference type="NCBI Taxonomy" id="39765"/>
    <lineage>
        <taxon>Bacteria</taxon>
        <taxon>Pseudomonadati</taxon>
        <taxon>Pseudomonadota</taxon>
        <taxon>Gammaproteobacteria</taxon>
        <taxon>Thiotrichales</taxon>
        <taxon>Piscirickettsiaceae</taxon>
        <taxon>Hydrogenovibrio</taxon>
    </lineage>
</organism>
<keyword evidence="1" id="KW-0472">Membrane</keyword>
<proteinExistence type="predicted"/>
<evidence type="ECO:0000259" key="2">
    <source>
        <dbReference type="Pfam" id="PF21742"/>
    </source>
</evidence>
<dbReference type="EMBL" id="CP032096">
    <property type="protein sequence ID" value="QBZ82803.1"/>
    <property type="molecule type" value="Genomic_DNA"/>
</dbReference>
<sequence length="83" mass="10030">MTVEQLQAFLGWSVVFNISLLLVWFVFFTFAHRWMYRLHALWFELSVERFDQVHYSGMAFYKLMIVMFNLVPYLALLMIMPPS</sequence>
<dbReference type="OrthoDB" id="5918912at2"/>
<keyword evidence="4" id="KW-1185">Reference proteome</keyword>